<feature type="non-terminal residue" evidence="1">
    <location>
        <position position="1"/>
    </location>
</feature>
<sequence length="313" mass="35035">NELLPLEDLCCCCSFGTKPKLRHTGVRSGICNGSHTLKEIEELITRLHDLEGARPKKLREISVIGDLGEKPDGASDPRPVVEARRRGLRCGMAGPPPPAEAMETADPPVLAAANGALQILTDLQPEERLNWQAIERALQHRFGRRAYADDARDKLVSRWRREGESLGAYTADLRLHARQGYPTFDTAAQEELALQAFTWGLQPERLQEHIRLCAPKTLAEALAEAERVEHVLGTRSQRHSMRHQARQVNYENSDNEEVMGQATGTPPQQRRRRARKDAWRSMEGCYRCGEPGHIARYCPAPSPRSTAPQPPLN</sequence>
<reference evidence="1" key="1">
    <citation type="submission" date="2022-04" db="EMBL/GenBank/DDBJ databases">
        <title>Jade perch genome.</title>
        <authorList>
            <person name="Chao B."/>
        </authorList>
    </citation>
    <scope>NUCLEOTIDE SEQUENCE</scope>
    <source>
        <strain evidence="1">CB-2022</strain>
    </source>
</reference>
<comment type="caution">
    <text evidence="1">The sequence shown here is derived from an EMBL/GenBank/DDBJ whole genome shotgun (WGS) entry which is preliminary data.</text>
</comment>
<proteinExistence type="predicted"/>
<dbReference type="Proteomes" id="UP000831701">
    <property type="component" value="Chromosome 24"/>
</dbReference>
<name>A0ACB8V908_9TELE</name>
<evidence type="ECO:0000313" key="1">
    <source>
        <dbReference type="EMBL" id="KAI3352054.1"/>
    </source>
</evidence>
<accession>A0ACB8V908</accession>
<protein>
    <submittedName>
        <fullName evidence="1">Uncharacterized protein</fullName>
    </submittedName>
</protein>
<gene>
    <name evidence="1" type="ORF">L3Q82_020865</name>
</gene>
<organism evidence="1 2">
    <name type="scientific">Scortum barcoo</name>
    <name type="common">barcoo grunter</name>
    <dbReference type="NCBI Taxonomy" id="214431"/>
    <lineage>
        <taxon>Eukaryota</taxon>
        <taxon>Metazoa</taxon>
        <taxon>Chordata</taxon>
        <taxon>Craniata</taxon>
        <taxon>Vertebrata</taxon>
        <taxon>Euteleostomi</taxon>
        <taxon>Actinopterygii</taxon>
        <taxon>Neopterygii</taxon>
        <taxon>Teleostei</taxon>
        <taxon>Neoteleostei</taxon>
        <taxon>Acanthomorphata</taxon>
        <taxon>Eupercaria</taxon>
        <taxon>Centrarchiformes</taxon>
        <taxon>Terapontoidei</taxon>
        <taxon>Terapontidae</taxon>
        <taxon>Scortum</taxon>
    </lineage>
</organism>
<keyword evidence="2" id="KW-1185">Reference proteome</keyword>
<evidence type="ECO:0000313" key="2">
    <source>
        <dbReference type="Proteomes" id="UP000831701"/>
    </source>
</evidence>
<dbReference type="EMBL" id="CM041554">
    <property type="protein sequence ID" value="KAI3352054.1"/>
    <property type="molecule type" value="Genomic_DNA"/>
</dbReference>